<dbReference type="SMART" id="SM00937">
    <property type="entry name" value="PCRF"/>
    <property type="match status" value="1"/>
</dbReference>
<organism evidence="4 5">
    <name type="scientific">Candidatus Terrybacteria bacterium RIFCSPLOWO2_02_42_20</name>
    <dbReference type="NCBI Taxonomy" id="1802370"/>
    <lineage>
        <taxon>Bacteria</taxon>
        <taxon>Candidatus Terryibacteriota</taxon>
    </lineage>
</organism>
<proteinExistence type="inferred from homology"/>
<dbReference type="PROSITE" id="PS00745">
    <property type="entry name" value="RF_PROK_I"/>
    <property type="match status" value="1"/>
</dbReference>
<sequence length="300" mass="34315">MEEIKKKREELETEMKRPDFWGDKIRAREVIKELGELKEKLTGGEKYDKGDAVLTLFAGAGGDDAEDWVRIIFEMYRKFADKKGWTIRILHKHESEHGGYKNITFDLEGKNLPAGGQGAYGTLKREAGVHRLVRISPFSAKKLRHTAFALLEVIPRFVAPEEIKIDERDLRTDLMRSGGAGGQNVNKRETAVRLVHLPTGIAVHVDAERSQGQNKERAMGILKSKLYSLKLKEREKEKETMWISKTVEAEWGRQIRSYVFHPYKMVKDHRTEVETGNVDAVLNGELDEFIEAEKKLAISQ</sequence>
<dbReference type="STRING" id="1802370.A2Z62_01235"/>
<evidence type="ECO:0000313" key="5">
    <source>
        <dbReference type="Proteomes" id="UP000177649"/>
    </source>
</evidence>
<dbReference type="Pfam" id="PF00472">
    <property type="entry name" value="RF-1"/>
    <property type="match status" value="1"/>
</dbReference>
<evidence type="ECO:0000256" key="2">
    <source>
        <dbReference type="ARBA" id="ARBA00022481"/>
    </source>
</evidence>
<dbReference type="Pfam" id="PF03462">
    <property type="entry name" value="PCRF"/>
    <property type="match status" value="1"/>
</dbReference>
<evidence type="ECO:0000259" key="3">
    <source>
        <dbReference type="PROSITE" id="PS00745"/>
    </source>
</evidence>
<protein>
    <recommendedName>
        <fullName evidence="3">Prokaryotic-type class I peptide chain release factors domain-containing protein</fullName>
    </recommendedName>
</protein>
<dbReference type="InterPro" id="IPR045853">
    <property type="entry name" value="Pep_chain_release_fac_I_sf"/>
</dbReference>
<comment type="similarity">
    <text evidence="1">Belongs to the prokaryotic/mitochondrial release factor family.</text>
</comment>
<accession>A0A1G2Q2R2</accession>
<comment type="caution">
    <text evidence="4">The sequence shown here is derived from an EMBL/GenBank/DDBJ whole genome shotgun (WGS) entry which is preliminary data.</text>
</comment>
<gene>
    <name evidence="4" type="ORF">A2Z62_01235</name>
</gene>
<evidence type="ECO:0000256" key="1">
    <source>
        <dbReference type="ARBA" id="ARBA00010835"/>
    </source>
</evidence>
<dbReference type="GO" id="GO:0005737">
    <property type="term" value="C:cytoplasm"/>
    <property type="evidence" value="ECO:0007669"/>
    <property type="project" value="UniProtKB-ARBA"/>
</dbReference>
<evidence type="ECO:0000313" key="4">
    <source>
        <dbReference type="EMBL" id="OHA54329.1"/>
    </source>
</evidence>
<dbReference type="Proteomes" id="UP000177649">
    <property type="component" value="Unassembled WGS sequence"/>
</dbReference>
<dbReference type="EMBL" id="MHTA01000014">
    <property type="protein sequence ID" value="OHA54329.1"/>
    <property type="molecule type" value="Genomic_DNA"/>
</dbReference>
<dbReference type="InterPro" id="IPR000352">
    <property type="entry name" value="Pep_chain_release_fac_I"/>
</dbReference>
<name>A0A1G2Q2R2_9BACT</name>
<dbReference type="AlphaFoldDB" id="A0A1G2Q2R2"/>
<dbReference type="InterPro" id="IPR005139">
    <property type="entry name" value="PCRF"/>
</dbReference>
<reference evidence="4 5" key="1">
    <citation type="journal article" date="2016" name="Nat. Commun.">
        <title>Thousands of microbial genomes shed light on interconnected biogeochemical processes in an aquifer system.</title>
        <authorList>
            <person name="Anantharaman K."/>
            <person name="Brown C.T."/>
            <person name="Hug L.A."/>
            <person name="Sharon I."/>
            <person name="Castelle C.J."/>
            <person name="Probst A.J."/>
            <person name="Thomas B.C."/>
            <person name="Singh A."/>
            <person name="Wilkins M.J."/>
            <person name="Karaoz U."/>
            <person name="Brodie E.L."/>
            <person name="Williams K.H."/>
            <person name="Hubbard S.S."/>
            <person name="Banfield J.F."/>
        </authorList>
    </citation>
    <scope>NUCLEOTIDE SEQUENCE [LARGE SCALE GENOMIC DNA]</scope>
</reference>
<dbReference type="PANTHER" id="PTHR43116">
    <property type="entry name" value="PEPTIDE CHAIN RELEASE FACTOR 2"/>
    <property type="match status" value="1"/>
</dbReference>
<feature type="domain" description="Prokaryotic-type class I peptide chain release factors" evidence="3">
    <location>
        <begin position="176"/>
        <end position="192"/>
    </location>
</feature>
<dbReference type="SUPFAM" id="SSF75620">
    <property type="entry name" value="Release factor"/>
    <property type="match status" value="1"/>
</dbReference>
<dbReference type="Gene3D" id="3.30.70.1660">
    <property type="match status" value="1"/>
</dbReference>
<dbReference type="Gene3D" id="1.20.58.410">
    <property type="entry name" value="Release factor"/>
    <property type="match status" value="1"/>
</dbReference>
<dbReference type="GO" id="GO:0003747">
    <property type="term" value="F:translation release factor activity"/>
    <property type="evidence" value="ECO:0007669"/>
    <property type="project" value="InterPro"/>
</dbReference>
<dbReference type="Gene3D" id="3.30.160.20">
    <property type="match status" value="1"/>
</dbReference>
<dbReference type="PANTHER" id="PTHR43116:SF3">
    <property type="entry name" value="CLASS I PEPTIDE CHAIN RELEASE FACTOR"/>
    <property type="match status" value="1"/>
</dbReference>
<keyword evidence="2" id="KW-0488">Methylation</keyword>